<keyword evidence="2" id="KW-1185">Reference proteome</keyword>
<organism evidence="1 2">
    <name type="scientific">Rhizobium phage RL2RES</name>
    <dbReference type="NCBI Taxonomy" id="103371"/>
    <lineage>
        <taxon>Viruses</taxon>
        <taxon>Duplodnaviria</taxon>
        <taxon>Heunggongvirae</taxon>
        <taxon>Uroviricota</taxon>
        <taxon>Caudoviricetes</taxon>
        <taxon>Pootjesviridae</taxon>
        <taxon>Innesvirus</taxon>
        <taxon>Innesvirus RL2RES</taxon>
    </lineage>
</organism>
<gene>
    <name evidence="1" type="ORF">RL2RES_188</name>
</gene>
<protein>
    <submittedName>
        <fullName evidence="1">Uncharacterized protein</fullName>
    </submittedName>
</protein>
<sequence>MFDKTVLSFSDSGPSYSRVDVTVKNAPTHESVKLLREMEQTAKSEVEKTLRLENNTMAAVICRLNSIEWGERGIRVFFVINNQKLEVTSSTPEFYTVEQRVEKLVEDVSRKIAQEVVMKSISESKGAFDEVFK</sequence>
<reference evidence="1 2" key="1">
    <citation type="submission" date="2019-10" db="EMBL/GenBank/DDBJ databases">
        <title>Complete genome sequence of bacteriophage vB_RLeM_RL2RES.</title>
        <authorList>
            <person name="Gunathilake D."/>
            <person name="Bhat S."/>
            <person name="Yost C.K."/>
            <person name="Hynes M.F."/>
        </authorList>
    </citation>
    <scope>NUCLEOTIDE SEQUENCE [LARGE SCALE GENOMIC DNA]</scope>
</reference>
<evidence type="ECO:0000313" key="2">
    <source>
        <dbReference type="Proteomes" id="UP000433502"/>
    </source>
</evidence>
<accession>A0A6B9J625</accession>
<name>A0A6B9J625_9CAUD</name>
<proteinExistence type="predicted"/>
<evidence type="ECO:0000313" key="1">
    <source>
        <dbReference type="EMBL" id="QGZ14215.1"/>
    </source>
</evidence>
<dbReference type="Proteomes" id="UP000433502">
    <property type="component" value="Segment"/>
</dbReference>
<dbReference type="EMBL" id="MN549361">
    <property type="protein sequence ID" value="QGZ14215.1"/>
    <property type="molecule type" value="Genomic_DNA"/>
</dbReference>